<dbReference type="EMBL" id="CP042218">
    <property type="protein sequence ID" value="QDW65502.1"/>
    <property type="molecule type" value="Genomic_DNA"/>
</dbReference>
<dbReference type="PANTHER" id="PTHR43105:SF4">
    <property type="entry name" value="PROTEIN YDEP"/>
    <property type="match status" value="1"/>
</dbReference>
<evidence type="ECO:0000256" key="1">
    <source>
        <dbReference type="SAM" id="MobiDB-lite"/>
    </source>
</evidence>
<accession>A0A518N0R9</accession>
<evidence type="ECO:0000313" key="2">
    <source>
        <dbReference type="EMBL" id="QDW65502.1"/>
    </source>
</evidence>
<dbReference type="OrthoDB" id="5287431at2"/>
<dbReference type="AlphaFoldDB" id="A0A518N0R9"/>
<dbReference type="KEGG" id="lug:FPZ22_00035"/>
<sequence length="201" mass="21528">MKGIIKHVLGARRRRTRERQGLAADRDFIAAHTTGFQAFAADGAGGALGHPSSPDPACPRSVRQAGELYLRSERVIACWGRGITQYRRHSVATIHMIANLMLLRGNIGFGRAGLCPVRGHSNVQGDRTMMIQGAAAGGLPRPAARCLLASSRGAGWGYDTIGAIEARDRERQRPKAFFAMGGNSAGHAGHGSDRARPQQPR</sequence>
<keyword evidence="3" id="KW-1185">Reference proteome</keyword>
<dbReference type="SUPFAM" id="SSF53706">
    <property type="entry name" value="Formate dehydrogenase/DMSO reductase, domains 1-3"/>
    <property type="match status" value="1"/>
</dbReference>
<feature type="compositionally biased region" description="Basic and acidic residues" evidence="1">
    <location>
        <begin position="190"/>
        <end position="201"/>
    </location>
</feature>
<reference evidence="2 3" key="1">
    <citation type="submission" date="2019-07" db="EMBL/GenBank/DDBJ databases">
        <title>Full genome sequence of Luteimonas sp. Gr-4.</title>
        <authorList>
            <person name="Im W.-T."/>
        </authorList>
    </citation>
    <scope>NUCLEOTIDE SEQUENCE [LARGE SCALE GENOMIC DNA]</scope>
    <source>
        <strain evidence="2 3">Gr-4</strain>
    </source>
</reference>
<feature type="region of interest" description="Disordered" evidence="1">
    <location>
        <begin position="177"/>
        <end position="201"/>
    </location>
</feature>
<dbReference type="Proteomes" id="UP000316584">
    <property type="component" value="Chromosome"/>
</dbReference>
<gene>
    <name evidence="2" type="ORF">FPZ22_00035</name>
</gene>
<organism evidence="2 3">
    <name type="scientific">Luteimonas granuli</name>
    <dbReference type="NCBI Taxonomy" id="1176533"/>
    <lineage>
        <taxon>Bacteria</taxon>
        <taxon>Pseudomonadati</taxon>
        <taxon>Pseudomonadota</taxon>
        <taxon>Gammaproteobacteria</taxon>
        <taxon>Lysobacterales</taxon>
        <taxon>Lysobacteraceae</taxon>
        <taxon>Luteimonas</taxon>
    </lineage>
</organism>
<protein>
    <recommendedName>
        <fullName evidence="4">Molybdopterin-dependent oxidoreductase</fullName>
    </recommendedName>
</protein>
<dbReference type="Gene3D" id="3.40.228.10">
    <property type="entry name" value="Dimethylsulfoxide Reductase, domain 2"/>
    <property type="match status" value="1"/>
</dbReference>
<evidence type="ECO:0000313" key="3">
    <source>
        <dbReference type="Proteomes" id="UP000316584"/>
    </source>
</evidence>
<evidence type="ECO:0008006" key="4">
    <source>
        <dbReference type="Google" id="ProtNLM"/>
    </source>
</evidence>
<dbReference type="PANTHER" id="PTHR43105">
    <property type="entry name" value="RESPIRATORY NITRATE REDUCTASE"/>
    <property type="match status" value="1"/>
</dbReference>
<proteinExistence type="predicted"/>
<dbReference type="InterPro" id="IPR050123">
    <property type="entry name" value="Prok_molybdopt-oxidoreductase"/>
</dbReference>
<name>A0A518N0R9_9GAMM</name>
<dbReference type="GO" id="GO:0016020">
    <property type="term" value="C:membrane"/>
    <property type="evidence" value="ECO:0007669"/>
    <property type="project" value="TreeGrafter"/>
</dbReference>